<gene>
    <name evidence="2" type="ORF">B0T26DRAFT_276280</name>
</gene>
<name>A0AA40AJR6_9PEZI</name>
<dbReference type="AlphaFoldDB" id="A0AA40AJR6"/>
<dbReference type="RefSeq" id="XP_060295823.1">
    <property type="nucleotide sequence ID" value="XM_060434130.1"/>
</dbReference>
<feature type="region of interest" description="Disordered" evidence="1">
    <location>
        <begin position="125"/>
        <end position="145"/>
    </location>
</feature>
<reference evidence="2" key="1">
    <citation type="submission" date="2023-06" db="EMBL/GenBank/DDBJ databases">
        <title>Genome-scale phylogeny and comparative genomics of the fungal order Sordariales.</title>
        <authorList>
            <consortium name="Lawrence Berkeley National Laboratory"/>
            <person name="Hensen N."/>
            <person name="Bonometti L."/>
            <person name="Westerberg I."/>
            <person name="Brannstrom I.O."/>
            <person name="Guillou S."/>
            <person name="Cros-Aarteil S."/>
            <person name="Calhoun S."/>
            <person name="Haridas S."/>
            <person name="Kuo A."/>
            <person name="Mondo S."/>
            <person name="Pangilinan J."/>
            <person name="Riley R."/>
            <person name="LaButti K."/>
            <person name="Andreopoulos B."/>
            <person name="Lipzen A."/>
            <person name="Chen C."/>
            <person name="Yanf M."/>
            <person name="Daum C."/>
            <person name="Ng V."/>
            <person name="Clum A."/>
            <person name="Steindorff A."/>
            <person name="Ohm R."/>
            <person name="Martin F."/>
            <person name="Silar P."/>
            <person name="Natvig D."/>
            <person name="Lalanne C."/>
            <person name="Gautier V."/>
            <person name="Ament-velasquez S.L."/>
            <person name="Kruys A."/>
            <person name="Hutchinson M.I."/>
            <person name="Powell A.J."/>
            <person name="Barry K."/>
            <person name="Miller A.N."/>
            <person name="Grigoriev I.V."/>
            <person name="Debuchy R."/>
            <person name="Gladieux P."/>
            <person name="Thoren M.H."/>
            <person name="Johannesson H."/>
        </authorList>
    </citation>
    <scope>NUCLEOTIDE SEQUENCE</scope>
    <source>
        <strain evidence="2">SMH2392-1A</strain>
    </source>
</reference>
<organism evidence="2 3">
    <name type="scientific">Lasiosphaeria miniovina</name>
    <dbReference type="NCBI Taxonomy" id="1954250"/>
    <lineage>
        <taxon>Eukaryota</taxon>
        <taxon>Fungi</taxon>
        <taxon>Dikarya</taxon>
        <taxon>Ascomycota</taxon>
        <taxon>Pezizomycotina</taxon>
        <taxon>Sordariomycetes</taxon>
        <taxon>Sordariomycetidae</taxon>
        <taxon>Sordariales</taxon>
        <taxon>Lasiosphaeriaceae</taxon>
        <taxon>Lasiosphaeria</taxon>
    </lineage>
</organism>
<evidence type="ECO:0000313" key="2">
    <source>
        <dbReference type="EMBL" id="KAK0717030.1"/>
    </source>
</evidence>
<evidence type="ECO:0000313" key="3">
    <source>
        <dbReference type="Proteomes" id="UP001172101"/>
    </source>
</evidence>
<keyword evidence="3" id="KW-1185">Reference proteome</keyword>
<accession>A0AA40AJR6</accession>
<protein>
    <submittedName>
        <fullName evidence="2">Uncharacterized protein</fullName>
    </submittedName>
</protein>
<proteinExistence type="predicted"/>
<evidence type="ECO:0000256" key="1">
    <source>
        <dbReference type="SAM" id="MobiDB-lite"/>
    </source>
</evidence>
<comment type="caution">
    <text evidence="2">The sequence shown here is derived from an EMBL/GenBank/DDBJ whole genome shotgun (WGS) entry which is preliminary data.</text>
</comment>
<sequence>MMAWGFTLPSASRLGLFPLAGIRATFLGCLPRRSLSVDGNPRAVRGRRKAIPILSFPRVAETVISIGSLANTSLARRSTGSKHQRRIGHHRFLPALVSSVRVPPLKKSRPVLRMWPITTTRNSKSYRSFRGPHLSHTPRQLGTLL</sequence>
<dbReference type="Proteomes" id="UP001172101">
    <property type="component" value="Unassembled WGS sequence"/>
</dbReference>
<dbReference type="EMBL" id="JAUIRO010000004">
    <property type="protein sequence ID" value="KAK0717030.1"/>
    <property type="molecule type" value="Genomic_DNA"/>
</dbReference>
<dbReference type="GeneID" id="85317400"/>